<feature type="region of interest" description="Disordered" evidence="4">
    <location>
        <begin position="198"/>
        <end position="219"/>
    </location>
</feature>
<comment type="caution">
    <text evidence="6">The sequence shown here is derived from an EMBL/GenBank/DDBJ whole genome shotgun (WGS) entry which is preliminary data.</text>
</comment>
<dbReference type="AlphaFoldDB" id="A0A0K9NJD9"/>
<protein>
    <recommendedName>
        <fullName evidence="5">BRCT domain-containing protein</fullName>
    </recommendedName>
</protein>
<reference evidence="7" key="1">
    <citation type="journal article" date="2016" name="Nature">
        <title>The genome of the seagrass Zostera marina reveals angiosperm adaptation to the sea.</title>
        <authorList>
            <person name="Olsen J.L."/>
            <person name="Rouze P."/>
            <person name="Verhelst B."/>
            <person name="Lin Y.-C."/>
            <person name="Bayer T."/>
            <person name="Collen J."/>
            <person name="Dattolo E."/>
            <person name="De Paoli E."/>
            <person name="Dittami S."/>
            <person name="Maumus F."/>
            <person name="Michel G."/>
            <person name="Kersting A."/>
            <person name="Lauritano C."/>
            <person name="Lohaus R."/>
            <person name="Toepel M."/>
            <person name="Tonon T."/>
            <person name="Vanneste K."/>
            <person name="Amirebrahimi M."/>
            <person name="Brakel J."/>
            <person name="Bostroem C."/>
            <person name="Chovatia M."/>
            <person name="Grimwood J."/>
            <person name="Jenkins J.W."/>
            <person name="Jueterbock A."/>
            <person name="Mraz A."/>
            <person name="Stam W.T."/>
            <person name="Tice H."/>
            <person name="Bornberg-Bauer E."/>
            <person name="Green P.J."/>
            <person name="Pearson G.A."/>
            <person name="Procaccini G."/>
            <person name="Duarte C.M."/>
            <person name="Schmutz J."/>
            <person name="Reusch T.B.H."/>
            <person name="Van de Peer Y."/>
        </authorList>
    </citation>
    <scope>NUCLEOTIDE SEQUENCE [LARGE SCALE GENOMIC DNA]</scope>
    <source>
        <strain evidence="7">cv. Finnish</strain>
    </source>
</reference>
<proteinExistence type="predicted"/>
<dbReference type="GO" id="GO:0005634">
    <property type="term" value="C:nucleus"/>
    <property type="evidence" value="ECO:0007669"/>
    <property type="project" value="UniProtKB-SubCell"/>
</dbReference>
<keyword evidence="7" id="KW-1185">Reference proteome</keyword>
<dbReference type="Pfam" id="PF16589">
    <property type="entry name" value="BRCT_2"/>
    <property type="match status" value="1"/>
</dbReference>
<dbReference type="CDD" id="cd17744">
    <property type="entry name" value="BRCT_MDC1_rpt1"/>
    <property type="match status" value="1"/>
</dbReference>
<dbReference type="EMBL" id="LFYR01002110">
    <property type="protein sequence ID" value="KMZ56884.1"/>
    <property type="molecule type" value="Genomic_DNA"/>
</dbReference>
<dbReference type="Gene3D" id="3.40.50.10190">
    <property type="entry name" value="BRCT domain"/>
    <property type="match status" value="2"/>
</dbReference>
<evidence type="ECO:0000313" key="6">
    <source>
        <dbReference type="EMBL" id="KMZ56884.1"/>
    </source>
</evidence>
<feature type="compositionally biased region" description="Basic residues" evidence="4">
    <location>
        <begin position="344"/>
        <end position="362"/>
    </location>
</feature>
<dbReference type="CDD" id="cd18432">
    <property type="entry name" value="BRCT_PAXIP1_rpt6_like"/>
    <property type="match status" value="1"/>
</dbReference>
<dbReference type="SUPFAM" id="SSF52113">
    <property type="entry name" value="BRCT domain"/>
    <property type="match status" value="1"/>
</dbReference>
<name>A0A0K9NJD9_ZOSMR</name>
<accession>A0A0K9NJD9</accession>
<keyword evidence="3" id="KW-0539">Nucleus</keyword>
<evidence type="ECO:0000256" key="2">
    <source>
        <dbReference type="ARBA" id="ARBA00022763"/>
    </source>
</evidence>
<evidence type="ECO:0000256" key="4">
    <source>
        <dbReference type="SAM" id="MobiDB-lite"/>
    </source>
</evidence>
<evidence type="ECO:0000256" key="1">
    <source>
        <dbReference type="ARBA" id="ARBA00004123"/>
    </source>
</evidence>
<evidence type="ECO:0000256" key="3">
    <source>
        <dbReference type="ARBA" id="ARBA00023242"/>
    </source>
</evidence>
<dbReference type="OrthoDB" id="342264at2759"/>
<dbReference type="Pfam" id="PF16770">
    <property type="entry name" value="RTT107_BRCT_5"/>
    <property type="match status" value="1"/>
</dbReference>
<organism evidence="6 7">
    <name type="scientific">Zostera marina</name>
    <name type="common">Eelgrass</name>
    <dbReference type="NCBI Taxonomy" id="29655"/>
    <lineage>
        <taxon>Eukaryota</taxon>
        <taxon>Viridiplantae</taxon>
        <taxon>Streptophyta</taxon>
        <taxon>Embryophyta</taxon>
        <taxon>Tracheophyta</taxon>
        <taxon>Spermatophyta</taxon>
        <taxon>Magnoliopsida</taxon>
        <taxon>Liliopsida</taxon>
        <taxon>Zosteraceae</taxon>
        <taxon>Zostera</taxon>
    </lineage>
</organism>
<feature type="region of interest" description="Disordered" evidence="4">
    <location>
        <begin position="342"/>
        <end position="368"/>
    </location>
</feature>
<dbReference type="Proteomes" id="UP000036987">
    <property type="component" value="Unassembled WGS sequence"/>
</dbReference>
<dbReference type="PANTHER" id="PTHR23196:SF1">
    <property type="entry name" value="PAX-INTERACTING PROTEIN 1"/>
    <property type="match status" value="1"/>
</dbReference>
<keyword evidence="2" id="KW-0227">DNA damage</keyword>
<dbReference type="InterPro" id="IPR051579">
    <property type="entry name" value="DDR_Transcriptional_Reg"/>
</dbReference>
<comment type="subcellular location">
    <subcellularLocation>
        <location evidence="1">Nucleus</location>
    </subcellularLocation>
</comment>
<dbReference type="STRING" id="29655.A0A0K9NJD9"/>
<feature type="domain" description="BRCT" evidence="5">
    <location>
        <begin position="792"/>
        <end position="841"/>
    </location>
</feature>
<evidence type="ECO:0000313" key="7">
    <source>
        <dbReference type="Proteomes" id="UP000036987"/>
    </source>
</evidence>
<sequence>MIAVDEETQRLDSCSLPLTTEYGCTMMEDFTIPLEYNTELNSYCAETQEIHYSEEDERTVVLGEDGDDVGISDADGASSLVVDEHTNQREECEGEDATVKDCNGSADVNRCSGSGKRSFADFRVASFRATISSPGHKMSHKYTNPENSSPIRFEESYREKVVNRIQSSLENKKDDKIHFNSGDNTQKVSRKMTARKLFDEQPSDEEKDASANETISNVGEDLPGTFTTLDFENSIAGLSYVNSQQPSDFSQSNALKAVETYLSLNDLGLSQNGGLGNPDGLKVPSVSSFNGIKLLAKTSSKSRSEDHIRGTDAFDWFDAGEDESGGAFFNKMKDSIFVDQANPKKTRKHPPKSSHIVPRKNGHPLDSGICKKDTVHPSLSKTKGSFSDSRIEILAGSSKSQIDAQPVIIQQMDAEKVDSGMDHTDDVGPDTQMAVEAMEALAFVPCTEEINKKTSTCVEDINIFNQNRTTKKRSVRHASQQKIVCPVSDFEGSLRRSKRSKSSTARFKNGSNLIPSRVSDCSNEGAVTMIGEEPIDKKAKNAEEEKKKIVKSYTTIKKKIGQKKGETGICEMKNDRTCFNDVKISLKKECLHIKDKSTQVRQTRQTRENRSLKNPDALFDNNSGLKHDACKTYSGLEVTTTWQPKRRRTNLTLNCTKNSSATINPTKSTVKSTYMPQGNAELGSSQKEHIQPSETPYSSSINKINALPPVCTSVEPHQIPKSKRLSRSSVTRELSRLEFKVEISASALKDTRKRKDISMICPLFSRHLGDDIIKQQKKILARFRITIVSSISDATHFITNKFVRTKNMLEAMALGKPVVTHLWLESCGQAGCYIDEKNYILRDFKAEKDAGFVMPVSLARAFRSPLLQNKHIFITPNVKPDRNTVSSLVKASGGQPLERTIRTIRLDKNVPGDFFVISCEEDYRVCIPLLKKGAEIFSSELLLNGIVIQKLQYERHRLFSNRS</sequence>
<dbReference type="PANTHER" id="PTHR23196">
    <property type="entry name" value="PAX TRANSCRIPTION ACTIVATION DOMAIN INTERACTING PROTEIN"/>
    <property type="match status" value="1"/>
</dbReference>
<gene>
    <name evidence="6" type="ORF">ZOSMA_8G00280</name>
</gene>
<dbReference type="GO" id="GO:0006974">
    <property type="term" value="P:DNA damage response"/>
    <property type="evidence" value="ECO:0007669"/>
    <property type="project" value="UniProtKB-KW"/>
</dbReference>
<evidence type="ECO:0000259" key="5">
    <source>
        <dbReference type="PROSITE" id="PS50172"/>
    </source>
</evidence>
<dbReference type="PROSITE" id="PS50172">
    <property type="entry name" value="BRCT"/>
    <property type="match status" value="1"/>
</dbReference>
<dbReference type="InterPro" id="IPR001357">
    <property type="entry name" value="BRCT_dom"/>
</dbReference>
<dbReference type="InterPro" id="IPR036420">
    <property type="entry name" value="BRCT_dom_sf"/>
</dbReference>